<reference evidence="2" key="1">
    <citation type="journal article" date="2017" name="Nat. Ecol. Evol.">
        <title>Genome expansion and lineage-specific genetic innovations in the forest pathogenic fungi Armillaria.</title>
        <authorList>
            <person name="Sipos G."/>
            <person name="Prasanna A.N."/>
            <person name="Walter M.C."/>
            <person name="O'Connor E."/>
            <person name="Balint B."/>
            <person name="Krizsan K."/>
            <person name="Kiss B."/>
            <person name="Hess J."/>
            <person name="Varga T."/>
            <person name="Slot J."/>
            <person name="Riley R."/>
            <person name="Boka B."/>
            <person name="Rigling D."/>
            <person name="Barry K."/>
            <person name="Lee J."/>
            <person name="Mihaltcheva S."/>
            <person name="LaButti K."/>
            <person name="Lipzen A."/>
            <person name="Waldron R."/>
            <person name="Moloney N.M."/>
            <person name="Sperisen C."/>
            <person name="Kredics L."/>
            <person name="Vagvoelgyi C."/>
            <person name="Patrignani A."/>
            <person name="Fitzpatrick D."/>
            <person name="Nagy I."/>
            <person name="Doyle S."/>
            <person name="Anderson J.B."/>
            <person name="Grigoriev I.V."/>
            <person name="Gueldener U."/>
            <person name="Muensterkoetter M."/>
            <person name="Nagy L.G."/>
        </authorList>
    </citation>
    <scope>NUCLEOTIDE SEQUENCE [LARGE SCALE GENOMIC DNA]</scope>
    <source>
        <strain evidence="2">Ar21-2</strain>
    </source>
</reference>
<protein>
    <submittedName>
        <fullName evidence="1">Uncharacterized protein</fullName>
    </submittedName>
</protein>
<sequence length="283" mass="31447">MGRTHFCTEGLCKMINNVELSEDDPITRACIISTQNRLNIRLSFYYGLANGEAVYPEISLALQIIYELFEGRSSFLHHYPTSLEFLSVFMPIARSSLTTISLSDIGQFLKQKLSLQDDHSTVLFVHLDDLDQILQGPDSNYFKDIINAFEGFNAQQNDIFLKAINARRGHYGGAIIIDLELVTSEEYCKGLSQYLSMQIGNGPGRNPYPFIEVYPNIINHAIVPPPFKTTDILKGIQRVLMDIKGVPGPKVICGSIACAIPATLVVGLCRTLMAPNFAVDLVI</sequence>
<dbReference type="AlphaFoldDB" id="A0A2H3DRT4"/>
<evidence type="ECO:0000313" key="1">
    <source>
        <dbReference type="EMBL" id="PBK91817.1"/>
    </source>
</evidence>
<dbReference type="OrthoDB" id="2433727at2759"/>
<keyword evidence="2" id="KW-1185">Reference proteome</keyword>
<dbReference type="Proteomes" id="UP000217790">
    <property type="component" value="Unassembled WGS sequence"/>
</dbReference>
<evidence type="ECO:0000313" key="2">
    <source>
        <dbReference type="Proteomes" id="UP000217790"/>
    </source>
</evidence>
<name>A0A2H3DRT4_ARMGA</name>
<proteinExistence type="predicted"/>
<dbReference type="EMBL" id="KZ293660">
    <property type="protein sequence ID" value="PBK91817.1"/>
    <property type="molecule type" value="Genomic_DNA"/>
</dbReference>
<accession>A0A2H3DRT4</accession>
<dbReference type="InParanoid" id="A0A2H3DRT4"/>
<organism evidence="1 2">
    <name type="scientific">Armillaria gallica</name>
    <name type="common">Bulbous honey fungus</name>
    <name type="synonym">Armillaria bulbosa</name>
    <dbReference type="NCBI Taxonomy" id="47427"/>
    <lineage>
        <taxon>Eukaryota</taxon>
        <taxon>Fungi</taxon>
        <taxon>Dikarya</taxon>
        <taxon>Basidiomycota</taxon>
        <taxon>Agaricomycotina</taxon>
        <taxon>Agaricomycetes</taxon>
        <taxon>Agaricomycetidae</taxon>
        <taxon>Agaricales</taxon>
        <taxon>Marasmiineae</taxon>
        <taxon>Physalacriaceae</taxon>
        <taxon>Armillaria</taxon>
    </lineage>
</organism>
<gene>
    <name evidence="1" type="ORF">ARMGADRAFT_1105296</name>
</gene>